<reference evidence="2 3" key="1">
    <citation type="submission" date="2008-03" db="EMBL/GenBank/DDBJ databases">
        <title>Sequencing of the draft genome and assembly of Burkholderia ambifaria MEX-5.</title>
        <authorList>
            <consortium name="US DOE Joint Genome Institute (JGI-PGF)"/>
            <person name="Copeland A."/>
            <person name="Lucas S."/>
            <person name="Lapidus A."/>
            <person name="Glavina del Rio T."/>
            <person name="Dalin E."/>
            <person name="Tice H."/>
            <person name="Bruce D."/>
            <person name="Goodwin L."/>
            <person name="Pitluck S."/>
            <person name="Larimer F."/>
            <person name="Land M.L."/>
            <person name="Hauser L."/>
            <person name="Tiedje J."/>
            <person name="Richardson P."/>
        </authorList>
    </citation>
    <scope>NUCLEOTIDE SEQUENCE [LARGE SCALE GENOMIC DNA]</scope>
    <source>
        <strain evidence="2 3">MEX-5</strain>
    </source>
</reference>
<dbReference type="InterPro" id="IPR036700">
    <property type="entry name" value="BOBF_sf"/>
</dbReference>
<protein>
    <submittedName>
        <fullName evidence="2">Uncharacterized protein</fullName>
    </submittedName>
</protein>
<proteinExistence type="predicted"/>
<dbReference type="Pfam" id="PF04076">
    <property type="entry name" value="BOF"/>
    <property type="match status" value="1"/>
</dbReference>
<dbReference type="Proteomes" id="UP000004814">
    <property type="component" value="Unassembled WGS sequence"/>
</dbReference>
<accession>B1T0R0</accession>
<dbReference type="SUPFAM" id="SSF101756">
    <property type="entry name" value="Hypothetical protein YgiW"/>
    <property type="match status" value="1"/>
</dbReference>
<organism evidence="2 3">
    <name type="scientific">Burkholderia ambifaria MEX-5</name>
    <dbReference type="NCBI Taxonomy" id="396597"/>
    <lineage>
        <taxon>Bacteria</taxon>
        <taxon>Pseudomonadati</taxon>
        <taxon>Pseudomonadota</taxon>
        <taxon>Betaproteobacteria</taxon>
        <taxon>Burkholderiales</taxon>
        <taxon>Burkholderiaceae</taxon>
        <taxon>Burkholderia</taxon>
        <taxon>Burkholderia cepacia complex</taxon>
    </lineage>
</organism>
<dbReference type="PANTHER" id="PTHR36571:SF1">
    <property type="entry name" value="PROTEIN YGIW"/>
    <property type="match status" value="1"/>
</dbReference>
<dbReference type="InterPro" id="IPR005220">
    <property type="entry name" value="CarO-like"/>
</dbReference>
<gene>
    <name evidence="2" type="ORF">BamMEX5DRAFT_1376</name>
</gene>
<evidence type="ECO:0000313" key="3">
    <source>
        <dbReference type="Proteomes" id="UP000004814"/>
    </source>
</evidence>
<dbReference type="PANTHER" id="PTHR36571">
    <property type="entry name" value="PROTEIN YGIW"/>
    <property type="match status" value="1"/>
</dbReference>
<dbReference type="PATRIC" id="fig|396597.7.peg.6998"/>
<dbReference type="EMBL" id="ABLK01000027">
    <property type="protein sequence ID" value="EDT42885.1"/>
    <property type="molecule type" value="Genomic_DNA"/>
</dbReference>
<dbReference type="Gene3D" id="2.40.50.200">
    <property type="entry name" value="Bacterial OB-fold"/>
    <property type="match status" value="1"/>
</dbReference>
<dbReference type="AlphaFoldDB" id="B1T0R0"/>
<comment type="caution">
    <text evidence="2">The sequence shown here is derived from an EMBL/GenBank/DDBJ whole genome shotgun (WGS) entry which is preliminary data.</text>
</comment>
<name>B1T0R0_9BURK</name>
<evidence type="ECO:0000313" key="2">
    <source>
        <dbReference type="EMBL" id="EDT42885.1"/>
    </source>
</evidence>
<evidence type="ECO:0000256" key="1">
    <source>
        <dbReference type="ARBA" id="ARBA00022729"/>
    </source>
</evidence>
<dbReference type="NCBIfam" id="NF033674">
    <property type="entry name" value="stress_OB_fold"/>
    <property type="match status" value="1"/>
</dbReference>
<sequence length="112" mass="12462">MGASPFTALAQYVGPQATASVAPRTIDDLLSRGVHKEQVVVHGHIVRQIRSDKYLFSDGANTMIVEISDKKWPKWPAPPITERNKVELRGEFERKVGQPAKIDVDSVVVKRT</sequence>
<keyword evidence="1" id="KW-0732">Signal</keyword>